<dbReference type="InterPro" id="IPR037053">
    <property type="entry name" value="Phage_tail_collar_dom_sf"/>
</dbReference>
<keyword evidence="3" id="KW-1185">Reference proteome</keyword>
<evidence type="ECO:0000313" key="2">
    <source>
        <dbReference type="EMBL" id="OXG04129.1"/>
    </source>
</evidence>
<dbReference type="SUPFAM" id="SSF88874">
    <property type="entry name" value="Receptor-binding domain of short tail fibre protein gp12"/>
    <property type="match status" value="1"/>
</dbReference>
<dbReference type="OrthoDB" id="9810174at2"/>
<protein>
    <submittedName>
        <fullName evidence="2">Phage tail protein</fullName>
    </submittedName>
</protein>
<organism evidence="2 3">
    <name type="scientific">Flavobacterium araucananum</name>
    <dbReference type="NCBI Taxonomy" id="946678"/>
    <lineage>
        <taxon>Bacteria</taxon>
        <taxon>Pseudomonadati</taxon>
        <taxon>Bacteroidota</taxon>
        <taxon>Flavobacteriia</taxon>
        <taxon>Flavobacteriales</taxon>
        <taxon>Flavobacteriaceae</taxon>
        <taxon>Flavobacterium</taxon>
    </lineage>
</organism>
<evidence type="ECO:0000313" key="3">
    <source>
        <dbReference type="Proteomes" id="UP000214684"/>
    </source>
</evidence>
<dbReference type="Pfam" id="PF07484">
    <property type="entry name" value="Collar"/>
    <property type="match status" value="1"/>
</dbReference>
<gene>
    <name evidence="2" type="ORF">B0A64_15815</name>
</gene>
<dbReference type="AlphaFoldDB" id="A0A227P2L3"/>
<sequence>MMDGTISEIRLFAPNFAPRNWAFCAGQILAISTNQALFSLLGTTYGGNGIQTFALPDFRGRVPMGTGQASGVNTFQLGQISGSNSITATSLNLPSHTHVAAGSFAMGAFSDGGNNGSPTGNSLASLDGLFSNKTPDSFLRPITAPITVAPAGSTLPIPVQQPYLGMNYIICLYGIFPSRN</sequence>
<dbReference type="Proteomes" id="UP000214684">
    <property type="component" value="Unassembled WGS sequence"/>
</dbReference>
<proteinExistence type="predicted"/>
<dbReference type="EMBL" id="MUGS01000034">
    <property type="protein sequence ID" value="OXG04129.1"/>
    <property type="molecule type" value="Genomic_DNA"/>
</dbReference>
<evidence type="ECO:0000259" key="1">
    <source>
        <dbReference type="Pfam" id="PF07484"/>
    </source>
</evidence>
<dbReference type="InterPro" id="IPR011083">
    <property type="entry name" value="Phage_tail_collar_dom"/>
</dbReference>
<dbReference type="Gene3D" id="3.90.1340.10">
    <property type="entry name" value="Phage tail collar domain"/>
    <property type="match status" value="1"/>
</dbReference>
<name>A0A227P2L3_9FLAO</name>
<reference evidence="2 3" key="1">
    <citation type="submission" date="2016-11" db="EMBL/GenBank/DDBJ databases">
        <title>Whole genomes of Flavobacteriaceae.</title>
        <authorList>
            <person name="Stine C."/>
            <person name="Li C."/>
            <person name="Tadesse D."/>
        </authorList>
    </citation>
    <scope>NUCLEOTIDE SEQUENCE [LARGE SCALE GENOMIC DNA]</scope>
    <source>
        <strain evidence="2 3">DSM 24704</strain>
    </source>
</reference>
<feature type="domain" description="Phage tail collar" evidence="1">
    <location>
        <begin position="8"/>
        <end position="63"/>
    </location>
</feature>
<comment type="caution">
    <text evidence="2">The sequence shown here is derived from an EMBL/GenBank/DDBJ whole genome shotgun (WGS) entry which is preliminary data.</text>
</comment>
<accession>A0A227P2L3</accession>